<dbReference type="RefSeq" id="WP_136573448.1">
    <property type="nucleotide sequence ID" value="NZ_STFG01000008.1"/>
</dbReference>
<name>A0A4S8F4T8_9BURK</name>
<comment type="caution">
    <text evidence="1">The sequence shown here is derived from an EMBL/GenBank/DDBJ whole genome shotgun (WGS) entry which is preliminary data.</text>
</comment>
<accession>A0A4S8F4T8</accession>
<evidence type="ECO:0000313" key="1">
    <source>
        <dbReference type="EMBL" id="THU01515.1"/>
    </source>
</evidence>
<dbReference type="AlphaFoldDB" id="A0A4S8F4T8"/>
<sequence length="73" mass="8022">MGRFVVMIGQNSEPTAADRACGGLTGLAWPIKAAIATVYETEYVDDDAPSDCGRFGALYVRRCWLLPKEEVRL</sequence>
<evidence type="ECO:0000313" key="2">
    <source>
        <dbReference type="Proteomes" id="UP000308917"/>
    </source>
</evidence>
<proteinExistence type="predicted"/>
<protein>
    <submittedName>
        <fullName evidence="1">Uncharacterized protein</fullName>
    </submittedName>
</protein>
<reference evidence="1 2" key="1">
    <citation type="journal article" date="2015" name="Antonie Van Leeuwenhoek">
        <title>Lampropedia puyangensis sp. nov., isolated from symptomatic bark of Populus ? euramericana canker and emended description of Lampropedia hyalina (Ehrenberg 1832) Lee et al. 2004.</title>
        <authorList>
            <person name="Li Y."/>
            <person name="Wang T."/>
            <person name="Piao C.G."/>
            <person name="Wang L.F."/>
            <person name="Tian G.Z."/>
            <person name="Zhu T.H."/>
            <person name="Guo M.W."/>
        </authorList>
    </citation>
    <scope>NUCLEOTIDE SEQUENCE [LARGE SCALE GENOMIC DNA]</scope>
    <source>
        <strain evidence="1 2">2-bin</strain>
    </source>
</reference>
<dbReference type="EMBL" id="STFG01000008">
    <property type="protein sequence ID" value="THU01515.1"/>
    <property type="molecule type" value="Genomic_DNA"/>
</dbReference>
<organism evidence="1 2">
    <name type="scientific">Lampropedia puyangensis</name>
    <dbReference type="NCBI Taxonomy" id="1330072"/>
    <lineage>
        <taxon>Bacteria</taxon>
        <taxon>Pseudomonadati</taxon>
        <taxon>Pseudomonadota</taxon>
        <taxon>Betaproteobacteria</taxon>
        <taxon>Burkholderiales</taxon>
        <taxon>Comamonadaceae</taxon>
        <taxon>Lampropedia</taxon>
    </lineage>
</organism>
<dbReference type="Proteomes" id="UP000308917">
    <property type="component" value="Unassembled WGS sequence"/>
</dbReference>
<gene>
    <name evidence="1" type="ORF">E9531_09120</name>
</gene>
<keyword evidence="2" id="KW-1185">Reference proteome</keyword>